<dbReference type="AlphaFoldDB" id="A0A7X0MWQ2"/>
<organism evidence="3 4">
    <name type="scientific">Pseudoteredinibacter isoporae</name>
    <dbReference type="NCBI Taxonomy" id="570281"/>
    <lineage>
        <taxon>Bacteria</taxon>
        <taxon>Pseudomonadati</taxon>
        <taxon>Pseudomonadota</taxon>
        <taxon>Gammaproteobacteria</taxon>
        <taxon>Cellvibrionales</taxon>
        <taxon>Cellvibrionaceae</taxon>
        <taxon>Pseudoteredinibacter</taxon>
    </lineage>
</organism>
<name>A0A7X0MWQ2_9GAMM</name>
<dbReference type="InterPro" id="IPR029058">
    <property type="entry name" value="AB_hydrolase_fold"/>
</dbReference>
<keyword evidence="4" id="KW-1185">Reference proteome</keyword>
<dbReference type="Pfam" id="PF00561">
    <property type="entry name" value="Abhydrolase_1"/>
    <property type="match status" value="1"/>
</dbReference>
<dbReference type="FunCoup" id="A0A7X0MWQ2">
    <property type="interactions" value="450"/>
</dbReference>
<dbReference type="InterPro" id="IPR000639">
    <property type="entry name" value="Epox_hydrolase-like"/>
</dbReference>
<evidence type="ECO:0000313" key="4">
    <source>
        <dbReference type="Proteomes" id="UP000528457"/>
    </source>
</evidence>
<evidence type="ECO:0000256" key="1">
    <source>
        <dbReference type="ARBA" id="ARBA00022801"/>
    </source>
</evidence>
<dbReference type="InParanoid" id="A0A7X0MWQ2"/>
<dbReference type="PRINTS" id="PR00111">
    <property type="entry name" value="ABHYDROLASE"/>
</dbReference>
<protein>
    <submittedName>
        <fullName evidence="3">Esterase</fullName>
        <ecNumber evidence="3">3.1.-.-</ecNumber>
    </submittedName>
</protein>
<keyword evidence="1 3" id="KW-0378">Hydrolase</keyword>
<evidence type="ECO:0000313" key="3">
    <source>
        <dbReference type="EMBL" id="MBB6522435.1"/>
    </source>
</evidence>
<dbReference type="Proteomes" id="UP000528457">
    <property type="component" value="Unassembled WGS sequence"/>
</dbReference>
<dbReference type="EMBL" id="JACHHT010000002">
    <property type="protein sequence ID" value="MBB6522435.1"/>
    <property type="molecule type" value="Genomic_DNA"/>
</dbReference>
<dbReference type="PRINTS" id="PR00412">
    <property type="entry name" value="EPOXHYDRLASE"/>
</dbReference>
<accession>A0A7X0MWQ2</accession>
<proteinExistence type="predicted"/>
<dbReference type="GO" id="GO:0016787">
    <property type="term" value="F:hydrolase activity"/>
    <property type="evidence" value="ECO:0007669"/>
    <property type="project" value="UniProtKB-KW"/>
</dbReference>
<reference evidence="3 4" key="1">
    <citation type="submission" date="2020-08" db="EMBL/GenBank/DDBJ databases">
        <title>Genomic Encyclopedia of Type Strains, Phase IV (KMG-IV): sequencing the most valuable type-strain genomes for metagenomic binning, comparative biology and taxonomic classification.</title>
        <authorList>
            <person name="Goeker M."/>
        </authorList>
    </citation>
    <scope>NUCLEOTIDE SEQUENCE [LARGE SCALE GENOMIC DNA]</scope>
    <source>
        <strain evidence="3 4">DSM 22368</strain>
    </source>
</reference>
<dbReference type="EC" id="3.1.-.-" evidence="3"/>
<sequence>MSELLNYRIEADEDQDQDQGAQETVVLVHGLFGSLENLGAIARALQPDYRVVSVDLPNHGRSPWRDREGMSLNAMALQLLDVLDHLDIQQCALLGHSLGGKVAMELAMNWPERVSRLIVADIAPVQYPRRHDGIFAALRALPLGELKGRRDAEHFLQDKIEEAGVRQFLLKSLYKDSEGHYQWRMNLEGLYDAYDEFVAAPSALSYSGPCLFIKGELSDYVLEAHTEAVVSRFPKVQLKVMQGCTHWLHAQKPDTFARLCIKFLAS</sequence>
<dbReference type="SUPFAM" id="SSF53474">
    <property type="entry name" value="alpha/beta-Hydrolases"/>
    <property type="match status" value="1"/>
</dbReference>
<dbReference type="RefSeq" id="WP_166845893.1">
    <property type="nucleotide sequence ID" value="NZ_JAAONY010000002.1"/>
</dbReference>
<dbReference type="PANTHER" id="PTHR46118:SF4">
    <property type="entry name" value="PROTEIN ABHD11"/>
    <property type="match status" value="1"/>
</dbReference>
<dbReference type="PANTHER" id="PTHR46118">
    <property type="entry name" value="PROTEIN ABHD11"/>
    <property type="match status" value="1"/>
</dbReference>
<comment type="caution">
    <text evidence="3">The sequence shown here is derived from an EMBL/GenBank/DDBJ whole genome shotgun (WGS) entry which is preliminary data.</text>
</comment>
<evidence type="ECO:0000259" key="2">
    <source>
        <dbReference type="Pfam" id="PF00561"/>
    </source>
</evidence>
<feature type="domain" description="AB hydrolase-1" evidence="2">
    <location>
        <begin position="24"/>
        <end position="253"/>
    </location>
</feature>
<gene>
    <name evidence="3" type="ORF">HNR48_002720</name>
</gene>
<dbReference type="InterPro" id="IPR000073">
    <property type="entry name" value="AB_hydrolase_1"/>
</dbReference>
<dbReference type="Gene3D" id="3.40.50.1820">
    <property type="entry name" value="alpha/beta hydrolase"/>
    <property type="match status" value="1"/>
</dbReference>